<name>A0ABU3SWU0_9ALTE</name>
<comment type="similarity">
    <text evidence="2">Belongs to the multi antimicrobial extrusion (MATE) (TC 2.A.66.1) family. MepA subfamily.</text>
</comment>
<feature type="transmembrane region" description="Helical" evidence="10">
    <location>
        <begin position="241"/>
        <end position="267"/>
    </location>
</feature>
<evidence type="ECO:0000256" key="3">
    <source>
        <dbReference type="ARBA" id="ARBA00022106"/>
    </source>
</evidence>
<feature type="transmembrane region" description="Helical" evidence="10">
    <location>
        <begin position="199"/>
        <end position="220"/>
    </location>
</feature>
<dbReference type="InterPro" id="IPR048279">
    <property type="entry name" value="MdtK-like"/>
</dbReference>
<dbReference type="RefSeq" id="WP_316026073.1">
    <property type="nucleotide sequence ID" value="NZ_JAWDIO010000002.1"/>
</dbReference>
<reference evidence="11 12" key="1">
    <citation type="submission" date="2023-10" db="EMBL/GenBank/DDBJ databases">
        <title>Glaciecola aquimarina strain GGW-M5 nov., isolated from a coastal seawater.</title>
        <authorList>
            <person name="Bayburt H."/>
            <person name="Kim J.M."/>
            <person name="Choi B.J."/>
            <person name="Jeon C.O."/>
        </authorList>
    </citation>
    <scope>NUCLEOTIDE SEQUENCE [LARGE SCALE GENOMIC DNA]</scope>
    <source>
        <strain evidence="11 12">KCTC 32108</strain>
    </source>
</reference>
<keyword evidence="9" id="KW-0046">Antibiotic resistance</keyword>
<feature type="transmembrane region" description="Helical" evidence="10">
    <location>
        <begin position="368"/>
        <end position="388"/>
    </location>
</feature>
<protein>
    <recommendedName>
        <fullName evidence="3">Multidrug export protein MepA</fullName>
    </recommendedName>
</protein>
<feature type="transmembrane region" description="Helical" evidence="10">
    <location>
        <begin position="21"/>
        <end position="39"/>
    </location>
</feature>
<evidence type="ECO:0000256" key="7">
    <source>
        <dbReference type="ARBA" id="ARBA00022989"/>
    </source>
</evidence>
<evidence type="ECO:0000313" key="12">
    <source>
        <dbReference type="Proteomes" id="UP001247805"/>
    </source>
</evidence>
<dbReference type="Proteomes" id="UP001247805">
    <property type="component" value="Unassembled WGS sequence"/>
</dbReference>
<proteinExistence type="inferred from homology"/>
<gene>
    <name evidence="11" type="ORF">RS130_11500</name>
</gene>
<evidence type="ECO:0000256" key="10">
    <source>
        <dbReference type="SAM" id="Phobius"/>
    </source>
</evidence>
<dbReference type="PANTHER" id="PTHR43549">
    <property type="entry name" value="MULTIDRUG RESISTANCE PROTEIN YPNP-RELATED"/>
    <property type="match status" value="1"/>
</dbReference>
<evidence type="ECO:0000313" key="11">
    <source>
        <dbReference type="EMBL" id="MDU0354476.1"/>
    </source>
</evidence>
<keyword evidence="12" id="KW-1185">Reference proteome</keyword>
<organism evidence="11 12">
    <name type="scientific">Paraglaciecola aquimarina</name>
    <dbReference type="NCBI Taxonomy" id="1235557"/>
    <lineage>
        <taxon>Bacteria</taxon>
        <taxon>Pseudomonadati</taxon>
        <taxon>Pseudomonadota</taxon>
        <taxon>Gammaproteobacteria</taxon>
        <taxon>Alteromonadales</taxon>
        <taxon>Alteromonadaceae</taxon>
        <taxon>Paraglaciecola</taxon>
    </lineage>
</organism>
<evidence type="ECO:0000256" key="5">
    <source>
        <dbReference type="ARBA" id="ARBA00022475"/>
    </source>
</evidence>
<keyword evidence="6 10" id="KW-0812">Transmembrane</keyword>
<dbReference type="PIRSF" id="PIRSF006603">
    <property type="entry name" value="DinF"/>
    <property type="match status" value="1"/>
</dbReference>
<dbReference type="InterPro" id="IPR052031">
    <property type="entry name" value="Membrane_Transporter-Flippase"/>
</dbReference>
<feature type="transmembrane region" description="Helical" evidence="10">
    <location>
        <begin position="99"/>
        <end position="121"/>
    </location>
</feature>
<feature type="transmembrane region" description="Helical" evidence="10">
    <location>
        <begin position="328"/>
        <end position="348"/>
    </location>
</feature>
<evidence type="ECO:0000256" key="2">
    <source>
        <dbReference type="ARBA" id="ARBA00008417"/>
    </source>
</evidence>
<dbReference type="PANTHER" id="PTHR43549:SF2">
    <property type="entry name" value="MULTIDRUG RESISTANCE PROTEIN NORM-RELATED"/>
    <property type="match status" value="1"/>
</dbReference>
<feature type="transmembrane region" description="Helical" evidence="10">
    <location>
        <begin position="45"/>
        <end position="78"/>
    </location>
</feature>
<dbReference type="CDD" id="cd13143">
    <property type="entry name" value="MATE_MepA_like"/>
    <property type="match status" value="1"/>
</dbReference>
<keyword evidence="7 10" id="KW-1133">Transmembrane helix</keyword>
<dbReference type="EMBL" id="JAWDIO010000002">
    <property type="protein sequence ID" value="MDU0354476.1"/>
    <property type="molecule type" value="Genomic_DNA"/>
</dbReference>
<keyword evidence="8 10" id="KW-0472">Membrane</keyword>
<keyword evidence="5" id="KW-1003">Cell membrane</keyword>
<evidence type="ECO:0000256" key="1">
    <source>
        <dbReference type="ARBA" id="ARBA00004429"/>
    </source>
</evidence>
<dbReference type="NCBIfam" id="TIGR00797">
    <property type="entry name" value="matE"/>
    <property type="match status" value="1"/>
</dbReference>
<evidence type="ECO:0000256" key="4">
    <source>
        <dbReference type="ARBA" id="ARBA00022448"/>
    </source>
</evidence>
<evidence type="ECO:0000256" key="8">
    <source>
        <dbReference type="ARBA" id="ARBA00023136"/>
    </source>
</evidence>
<comment type="caution">
    <text evidence="11">The sequence shown here is derived from an EMBL/GenBank/DDBJ whole genome shotgun (WGS) entry which is preliminary data.</text>
</comment>
<comment type="subcellular location">
    <subcellularLocation>
        <location evidence="1">Cell inner membrane</location>
        <topology evidence="1">Multi-pass membrane protein</topology>
    </subcellularLocation>
</comment>
<feature type="transmembrane region" description="Helical" evidence="10">
    <location>
        <begin position="168"/>
        <end position="187"/>
    </location>
</feature>
<evidence type="ECO:0000256" key="6">
    <source>
        <dbReference type="ARBA" id="ARBA00022692"/>
    </source>
</evidence>
<sequence length="462" mass="50649">MPHDTKGLTDNRYVNGSLGKVFFKTAAPIIFMMLVNGSFNLVDAYFLGVFVGADALVAVTSMFPVFIFLIAMSTLVSSGFSSVMARLLGADKISDAKQVFSQAVSLSLLVAMALIIMFLLLGEWLTIALNNQDIPLASMSYTYITIMLLGSPVMFLLTLNSDSLRCEGLIPVMASASLVAVLLNGVYNYLLIVQCNLGVAGSALGTLLAQISASLLIIIYRAKVNTRLNLPFISLSRSREHWKAFLVIGAPASLTHLGFALSSGAIFYNLQIWSDGNYADTVGAYGILTRLMTFIFLPILGLSLAFQTIVGNNLGAEKFQRVNKCIKIALWASLIYSVFWQGVIYFLHHKIGAVFVNDIGIINEVSRIFPTATFALCLLGPLMIVTMYFQAIGDARRAGLLSLAKTYAFLLPLLFILPLEFSEWGIWYASPVAEVLALLLTLAVLYHRQRCANYRWGLYKIT</sequence>
<feature type="transmembrane region" description="Helical" evidence="10">
    <location>
        <begin position="287"/>
        <end position="307"/>
    </location>
</feature>
<keyword evidence="4" id="KW-0813">Transport</keyword>
<dbReference type="Pfam" id="PF01554">
    <property type="entry name" value="MatE"/>
    <property type="match status" value="2"/>
</dbReference>
<feature type="transmembrane region" description="Helical" evidence="10">
    <location>
        <begin position="141"/>
        <end position="159"/>
    </location>
</feature>
<dbReference type="InterPro" id="IPR002528">
    <property type="entry name" value="MATE_fam"/>
</dbReference>
<evidence type="ECO:0000256" key="9">
    <source>
        <dbReference type="ARBA" id="ARBA00023251"/>
    </source>
</evidence>
<feature type="transmembrane region" description="Helical" evidence="10">
    <location>
        <begin position="425"/>
        <end position="446"/>
    </location>
</feature>
<accession>A0ABU3SWU0</accession>
<dbReference type="InterPro" id="IPR045070">
    <property type="entry name" value="MATE_MepA-like"/>
</dbReference>
<feature type="transmembrane region" description="Helical" evidence="10">
    <location>
        <begin position="400"/>
        <end position="419"/>
    </location>
</feature>